<evidence type="ECO:0000256" key="4">
    <source>
        <dbReference type="ARBA" id="ARBA00022989"/>
    </source>
</evidence>
<evidence type="ECO:0000313" key="7">
    <source>
        <dbReference type="EMBL" id="TDX84545.1"/>
    </source>
</evidence>
<evidence type="ECO:0000256" key="2">
    <source>
        <dbReference type="ARBA" id="ARBA00009773"/>
    </source>
</evidence>
<dbReference type="PANTHER" id="PTHR21716">
    <property type="entry name" value="TRANSMEMBRANE PROTEIN"/>
    <property type="match status" value="1"/>
</dbReference>
<comment type="subcellular location">
    <subcellularLocation>
        <location evidence="1">Membrane</location>
        <topology evidence="1">Multi-pass membrane protein</topology>
    </subcellularLocation>
</comment>
<keyword evidence="8" id="KW-1185">Reference proteome</keyword>
<dbReference type="OrthoDB" id="9773730at2"/>
<comment type="similarity">
    <text evidence="2">Belongs to the autoinducer-2 exporter (AI-2E) (TC 2.A.86) family.</text>
</comment>
<organism evidence="7 8">
    <name type="scientific">Epilithonimonas xixisoli</name>
    <dbReference type="NCBI Taxonomy" id="1476462"/>
    <lineage>
        <taxon>Bacteria</taxon>
        <taxon>Pseudomonadati</taxon>
        <taxon>Bacteroidota</taxon>
        <taxon>Flavobacteriia</taxon>
        <taxon>Flavobacteriales</taxon>
        <taxon>Weeksellaceae</taxon>
        <taxon>Chryseobacterium group</taxon>
        <taxon>Epilithonimonas</taxon>
    </lineage>
</organism>
<feature type="transmembrane region" description="Helical" evidence="6">
    <location>
        <begin position="263"/>
        <end position="280"/>
    </location>
</feature>
<comment type="caution">
    <text evidence="7">The sequence shown here is derived from an EMBL/GenBank/DDBJ whole genome shotgun (WGS) entry which is preliminary data.</text>
</comment>
<dbReference type="EMBL" id="SOEO01000002">
    <property type="protein sequence ID" value="TDX84545.1"/>
    <property type="molecule type" value="Genomic_DNA"/>
</dbReference>
<dbReference type="AlphaFoldDB" id="A0A4R8I7W4"/>
<reference evidence="7 8" key="1">
    <citation type="submission" date="2019-03" db="EMBL/GenBank/DDBJ databases">
        <title>Genomic Encyclopedia of Type Strains, Phase III (KMG-III): the genomes of soil and plant-associated and newly described type strains.</title>
        <authorList>
            <person name="Whitman W."/>
        </authorList>
    </citation>
    <scope>NUCLEOTIDE SEQUENCE [LARGE SCALE GENOMIC DNA]</scope>
    <source>
        <strain evidence="7 8">CGMCC 1.12802</strain>
    </source>
</reference>
<keyword evidence="5 6" id="KW-0472">Membrane</keyword>
<sequence length="362" mass="40169">MSDFGKPIESVVIKQIALILLICVLVGLICWNLALFIPSFLGALTLYIVCRKYNNYLVEEKNWKPWLAASFIMLASLIILILPVYFIIDMLVAKIGNAQVYMEKFNVFLEKIHHFVLEKVGFDILSKENINKVTNFASSFSTKALSTTVNTFTVIMSMYFILYFMFVRAKVFERIVSKAMPFKRANTQLLGDKFTKLVMANAIGIPVVAIGQGVVALIGYWIFGAPSAILLFALTAVASMLPVVGAAIIYVPVGIFMIAEGNTGGGVGVLIYGLVVVGLTDNLLRFTLLKRLEDIHPLVTVFGIILGINLFGFMGLVFGPIMMSITVLLIQVYRDEFSEEEIPALELPNQDIEIENKTDLII</sequence>
<feature type="transmembrane region" description="Helical" evidence="6">
    <location>
        <begin position="229"/>
        <end position="251"/>
    </location>
</feature>
<proteinExistence type="inferred from homology"/>
<keyword evidence="3 6" id="KW-0812">Transmembrane</keyword>
<dbReference type="RefSeq" id="WP_133944546.1">
    <property type="nucleotide sequence ID" value="NZ_SOEO01000002.1"/>
</dbReference>
<evidence type="ECO:0000313" key="8">
    <source>
        <dbReference type="Proteomes" id="UP000295313"/>
    </source>
</evidence>
<keyword evidence="4 6" id="KW-1133">Transmembrane helix</keyword>
<feature type="transmembrane region" description="Helical" evidence="6">
    <location>
        <begin position="144"/>
        <end position="166"/>
    </location>
</feature>
<dbReference type="Pfam" id="PF01594">
    <property type="entry name" value="AI-2E_transport"/>
    <property type="match status" value="1"/>
</dbReference>
<feature type="transmembrane region" description="Helical" evidence="6">
    <location>
        <begin position="198"/>
        <end position="223"/>
    </location>
</feature>
<evidence type="ECO:0000256" key="5">
    <source>
        <dbReference type="ARBA" id="ARBA00023136"/>
    </source>
</evidence>
<evidence type="ECO:0000256" key="1">
    <source>
        <dbReference type="ARBA" id="ARBA00004141"/>
    </source>
</evidence>
<protein>
    <submittedName>
        <fullName evidence="7">Putative PurR-regulated permease PerM</fullName>
    </submittedName>
</protein>
<accession>A0A4R8I7W4</accession>
<feature type="transmembrane region" description="Helical" evidence="6">
    <location>
        <begin position="12"/>
        <end position="29"/>
    </location>
</feature>
<evidence type="ECO:0000256" key="6">
    <source>
        <dbReference type="SAM" id="Phobius"/>
    </source>
</evidence>
<dbReference type="Proteomes" id="UP000295313">
    <property type="component" value="Unassembled WGS sequence"/>
</dbReference>
<dbReference type="InterPro" id="IPR002549">
    <property type="entry name" value="AI-2E-like"/>
</dbReference>
<evidence type="ECO:0000256" key="3">
    <source>
        <dbReference type="ARBA" id="ARBA00022692"/>
    </source>
</evidence>
<gene>
    <name evidence="7" type="ORF">B0I22_2168</name>
</gene>
<dbReference type="GO" id="GO:0016020">
    <property type="term" value="C:membrane"/>
    <property type="evidence" value="ECO:0007669"/>
    <property type="project" value="UniProtKB-SubCell"/>
</dbReference>
<dbReference type="PANTHER" id="PTHR21716:SF4">
    <property type="entry name" value="TRANSMEMBRANE PROTEIN 245"/>
    <property type="match status" value="1"/>
</dbReference>
<feature type="transmembrane region" description="Helical" evidence="6">
    <location>
        <begin position="66"/>
        <end position="88"/>
    </location>
</feature>
<feature type="transmembrane region" description="Helical" evidence="6">
    <location>
        <begin position="300"/>
        <end position="330"/>
    </location>
</feature>
<name>A0A4R8I7W4_9FLAO</name>